<accession>A0A934QB95</accession>
<organism evidence="2 3">
    <name type="scientific">Leucobacter chromiisoli</name>
    <dbReference type="NCBI Taxonomy" id="2796471"/>
    <lineage>
        <taxon>Bacteria</taxon>
        <taxon>Bacillati</taxon>
        <taxon>Actinomycetota</taxon>
        <taxon>Actinomycetes</taxon>
        <taxon>Micrococcales</taxon>
        <taxon>Microbacteriaceae</taxon>
        <taxon>Leucobacter</taxon>
    </lineage>
</organism>
<dbReference type="PANTHER" id="PTHR22642">
    <property type="entry name" value="IMIDAZOLONEPROPIONASE"/>
    <property type="match status" value="1"/>
</dbReference>
<dbReference type="Gene3D" id="3.10.310.70">
    <property type="match status" value="1"/>
</dbReference>
<dbReference type="EMBL" id="JAEHOH010000021">
    <property type="protein sequence ID" value="MBK0420132.1"/>
    <property type="molecule type" value="Genomic_DNA"/>
</dbReference>
<gene>
    <name evidence="2" type="ORF">JD276_13930</name>
</gene>
<evidence type="ECO:0000313" key="3">
    <source>
        <dbReference type="Proteomes" id="UP000608530"/>
    </source>
</evidence>
<dbReference type="AlphaFoldDB" id="A0A934QB95"/>
<dbReference type="SUPFAM" id="SSF51556">
    <property type="entry name" value="Metallo-dependent hydrolases"/>
    <property type="match status" value="1"/>
</dbReference>
<dbReference type="Proteomes" id="UP000608530">
    <property type="component" value="Unassembled WGS sequence"/>
</dbReference>
<dbReference type="PANTHER" id="PTHR22642:SF2">
    <property type="entry name" value="PROTEIN LONG AFTER FAR-RED 3"/>
    <property type="match status" value="1"/>
</dbReference>
<keyword evidence="3" id="KW-1185">Reference proteome</keyword>
<feature type="domain" description="Amidohydrolase 3" evidence="1">
    <location>
        <begin position="58"/>
        <end position="527"/>
    </location>
</feature>
<reference evidence="2" key="1">
    <citation type="submission" date="2020-12" db="EMBL/GenBank/DDBJ databases">
        <title>Leucobacter sp. CAS1, isolated from Chromium sludge.</title>
        <authorList>
            <person name="Xu Z."/>
        </authorList>
    </citation>
    <scope>NUCLEOTIDE SEQUENCE</scope>
    <source>
        <strain evidence="2">CSA1</strain>
    </source>
</reference>
<sequence>MSATGTAPRGAELLFVGGRIFGEGDGETPVEAMRVLNGRVESLGEAGRLREECGPGAEEIDLGGGVVLPGFIDAHTHVEFSAMARYDWVDVRGDSPERICERLRAEVDRVADSERWVVAQGTFLQALPDREALDRVSATVPLLVRESMHRLQANTEALRRAGFLDRAPTTAPGVVVHVDERRRPTGLVEEGFHLFPVPGPGPERLESFLERELRESFARHGVTTVYEIPATAAGVDAYAALAGRRALPVRITLTPVVAPGLNPLLGAVSEWREWAGRFPGGPGLPLLSAGGIKIFVDGDNEQAFDTTTFERSPRGWGAVTRTLAQLRDELAWAAENDVQVWVHAIGDLAQDLVLEAVEQARERVGPPALPTRLEHAANLQLTPRLVDRMAALDVVPVPTANFMATDDGSGLYAYRTLSEAGFRPPGNSDTGGAIAEAPNPWFGIAHMMDRRNARGVPVAPQERVPALEGVRGYTRYAAAVAGLEGEMGRLAPGCSADFAVYEQDPRALDAERMRAVEAEQTFVEGRRTWRRER</sequence>
<dbReference type="GO" id="GO:0016810">
    <property type="term" value="F:hydrolase activity, acting on carbon-nitrogen (but not peptide) bonds"/>
    <property type="evidence" value="ECO:0007669"/>
    <property type="project" value="InterPro"/>
</dbReference>
<dbReference type="SUPFAM" id="SSF51338">
    <property type="entry name" value="Composite domain of metallo-dependent hydrolases"/>
    <property type="match status" value="1"/>
</dbReference>
<name>A0A934QB95_9MICO</name>
<protein>
    <submittedName>
        <fullName evidence="2">Amidohydrolase family protein</fullName>
    </submittedName>
</protein>
<evidence type="ECO:0000259" key="1">
    <source>
        <dbReference type="Pfam" id="PF07969"/>
    </source>
</evidence>
<proteinExistence type="predicted"/>
<dbReference type="InterPro" id="IPR032466">
    <property type="entry name" value="Metal_Hydrolase"/>
</dbReference>
<dbReference type="Pfam" id="PF07969">
    <property type="entry name" value="Amidohydro_3"/>
    <property type="match status" value="1"/>
</dbReference>
<dbReference type="Gene3D" id="2.30.40.10">
    <property type="entry name" value="Urease, subunit C, domain 1"/>
    <property type="match status" value="1"/>
</dbReference>
<evidence type="ECO:0000313" key="2">
    <source>
        <dbReference type="EMBL" id="MBK0420132.1"/>
    </source>
</evidence>
<dbReference type="Gene3D" id="3.20.20.140">
    <property type="entry name" value="Metal-dependent hydrolases"/>
    <property type="match status" value="1"/>
</dbReference>
<comment type="caution">
    <text evidence="2">The sequence shown here is derived from an EMBL/GenBank/DDBJ whole genome shotgun (WGS) entry which is preliminary data.</text>
</comment>
<dbReference type="InterPro" id="IPR011059">
    <property type="entry name" value="Metal-dep_hydrolase_composite"/>
</dbReference>
<dbReference type="InterPro" id="IPR013108">
    <property type="entry name" value="Amidohydro_3"/>
</dbReference>
<dbReference type="RefSeq" id="WP_200116268.1">
    <property type="nucleotide sequence ID" value="NZ_JAEHOH010000021.1"/>
</dbReference>